<dbReference type="SUPFAM" id="SSF159468">
    <property type="entry name" value="AtpF-like"/>
    <property type="match status" value="1"/>
</dbReference>
<proteinExistence type="inferred from homology"/>
<protein>
    <recommendedName>
        <fullName evidence="6">V-type ATP synthase subunit F</fullName>
    </recommendedName>
</protein>
<dbReference type="GO" id="GO:0046961">
    <property type="term" value="F:proton-transporting ATPase activity, rotational mechanism"/>
    <property type="evidence" value="ECO:0007669"/>
    <property type="project" value="InterPro"/>
</dbReference>
<evidence type="ECO:0000313" key="5">
    <source>
        <dbReference type="EMBL" id="HGT98201.1"/>
    </source>
</evidence>
<comment type="similarity">
    <text evidence="1">Belongs to the V-ATPase F subunit family.</text>
</comment>
<dbReference type="AlphaFoldDB" id="A0A7J3MXE4"/>
<gene>
    <name evidence="4" type="ORF">ENT99_01020</name>
    <name evidence="5" type="ORF">ENU64_02060</name>
</gene>
<reference evidence="5" key="1">
    <citation type="journal article" date="2020" name="mSystems">
        <title>Genome- and Community-Level Interaction Insights into Carbon Utilization and Element Cycling Functions of Hydrothermarchaeota in Hydrothermal Sediment.</title>
        <authorList>
            <person name="Zhou Z."/>
            <person name="Liu Y."/>
            <person name="Xu W."/>
            <person name="Pan J."/>
            <person name="Luo Z.H."/>
            <person name="Li M."/>
        </authorList>
    </citation>
    <scope>NUCLEOTIDE SEQUENCE [LARGE SCALE GENOMIC DNA]</scope>
    <source>
        <strain evidence="4">SpSt-629</strain>
        <strain evidence="5">SpSt-688</strain>
    </source>
</reference>
<evidence type="ECO:0000256" key="2">
    <source>
        <dbReference type="ARBA" id="ARBA00022448"/>
    </source>
</evidence>
<dbReference type="InterPro" id="IPR008218">
    <property type="entry name" value="ATPase_V1-cplx_f_g_su"/>
</dbReference>
<dbReference type="Gene3D" id="3.40.50.10580">
    <property type="entry name" value="ATPase, V1 complex, subunit F"/>
    <property type="match status" value="1"/>
</dbReference>
<evidence type="ECO:0000256" key="1">
    <source>
        <dbReference type="ARBA" id="ARBA00010148"/>
    </source>
</evidence>
<accession>A0A7J3MXE4</accession>
<evidence type="ECO:0008006" key="6">
    <source>
        <dbReference type="Google" id="ProtNLM"/>
    </source>
</evidence>
<dbReference type="Pfam" id="PF01990">
    <property type="entry name" value="ATP-synt_F"/>
    <property type="match status" value="1"/>
</dbReference>
<organism evidence="5">
    <name type="scientific">Ignisphaera aggregans</name>
    <dbReference type="NCBI Taxonomy" id="334771"/>
    <lineage>
        <taxon>Archaea</taxon>
        <taxon>Thermoproteota</taxon>
        <taxon>Thermoprotei</taxon>
        <taxon>Desulfurococcales</taxon>
        <taxon>Desulfurococcaceae</taxon>
        <taxon>Ignisphaera</taxon>
    </lineage>
</organism>
<dbReference type="EMBL" id="DTDH01000059">
    <property type="protein sequence ID" value="HGT98201.1"/>
    <property type="molecule type" value="Genomic_DNA"/>
</dbReference>
<keyword evidence="3" id="KW-0406">Ion transport</keyword>
<sequence>MVIMAIQINKFVKKIIAIVEPHLTSFVQALGIDEVHEVRDDEDFIKSINEAFSRDEVAIVVTQRSLVKKHRIPEQVKVYPIIVSLPDKLEDLGVEAIDIYREFIRRFIGYEVYISL</sequence>
<name>A0A7J3MXE4_9CREN</name>
<evidence type="ECO:0000256" key="3">
    <source>
        <dbReference type="ARBA" id="ARBA00023065"/>
    </source>
</evidence>
<dbReference type="EMBL" id="DTAU01000025">
    <property type="protein sequence ID" value="HFQ78270.1"/>
    <property type="molecule type" value="Genomic_DNA"/>
</dbReference>
<evidence type="ECO:0000313" key="4">
    <source>
        <dbReference type="EMBL" id="HFQ78270.1"/>
    </source>
</evidence>
<dbReference type="InterPro" id="IPR036906">
    <property type="entry name" value="ATPase_V1_fsu_sf"/>
</dbReference>
<keyword evidence="2" id="KW-0813">Transport</keyword>
<comment type="caution">
    <text evidence="5">The sequence shown here is derived from an EMBL/GenBank/DDBJ whole genome shotgun (WGS) entry which is preliminary data.</text>
</comment>